<comment type="caution">
    <text evidence="3">The sequence shown here is derived from an EMBL/GenBank/DDBJ whole genome shotgun (WGS) entry which is preliminary data.</text>
</comment>
<evidence type="ECO:0000256" key="1">
    <source>
        <dbReference type="SAM" id="MobiDB-lite"/>
    </source>
</evidence>
<keyword evidence="2" id="KW-1133">Transmembrane helix</keyword>
<feature type="transmembrane region" description="Helical" evidence="2">
    <location>
        <begin position="33"/>
        <end position="55"/>
    </location>
</feature>
<feature type="region of interest" description="Disordered" evidence="1">
    <location>
        <begin position="1"/>
        <end position="24"/>
    </location>
</feature>
<evidence type="ECO:0000256" key="2">
    <source>
        <dbReference type="SAM" id="Phobius"/>
    </source>
</evidence>
<reference evidence="3" key="1">
    <citation type="submission" date="2016-12" db="EMBL/GenBank/DDBJ databases">
        <title>The genomes of Aspergillus section Nigri reveals drivers in fungal speciation.</title>
        <authorList>
            <consortium name="DOE Joint Genome Institute"/>
            <person name="Vesth T.C."/>
            <person name="Nybo J."/>
            <person name="Theobald S."/>
            <person name="Brandl J."/>
            <person name="Frisvad J.C."/>
            <person name="Nielsen K.F."/>
            <person name="Lyhne E.K."/>
            <person name="Kogle M.E."/>
            <person name="Kuo A."/>
            <person name="Riley R."/>
            <person name="Clum A."/>
            <person name="Nolan M."/>
            <person name="Lipzen A."/>
            <person name="Salamov A."/>
            <person name="Henrissat B."/>
            <person name="Wiebenga A."/>
            <person name="De vries R.P."/>
            <person name="Grigoriev I.V."/>
            <person name="Mortensen U.H."/>
            <person name="Andersen M.R."/>
            <person name="Baker S.E."/>
        </authorList>
    </citation>
    <scope>NUCLEOTIDE SEQUENCE</scope>
    <source>
        <strain evidence="3">IBT 28561</strain>
    </source>
</reference>
<dbReference type="AlphaFoldDB" id="A0A2I1D913"/>
<evidence type="ECO:0000313" key="3">
    <source>
        <dbReference type="EMBL" id="PKY06371.1"/>
    </source>
</evidence>
<keyword evidence="2" id="KW-0812">Transmembrane</keyword>
<dbReference type="EMBL" id="MSFM01000003">
    <property type="protein sequence ID" value="PKY06371.1"/>
    <property type="molecule type" value="Genomic_DNA"/>
</dbReference>
<accession>A0A2I1D913</accession>
<dbReference type="RefSeq" id="XP_024694965.1">
    <property type="nucleotide sequence ID" value="XM_024832553.1"/>
</dbReference>
<evidence type="ECO:0000313" key="4">
    <source>
        <dbReference type="Proteomes" id="UP000234254"/>
    </source>
</evidence>
<organism evidence="3 4">
    <name type="scientific">Aspergillus campestris (strain IBT 28561)</name>
    <dbReference type="NCBI Taxonomy" id="1392248"/>
    <lineage>
        <taxon>Eukaryota</taxon>
        <taxon>Fungi</taxon>
        <taxon>Dikarya</taxon>
        <taxon>Ascomycota</taxon>
        <taxon>Pezizomycotina</taxon>
        <taxon>Eurotiomycetes</taxon>
        <taxon>Eurotiomycetidae</taxon>
        <taxon>Eurotiales</taxon>
        <taxon>Aspergillaceae</taxon>
        <taxon>Aspergillus</taxon>
        <taxon>Aspergillus subgen. Circumdati</taxon>
    </lineage>
</organism>
<dbReference type="Proteomes" id="UP000234254">
    <property type="component" value="Unassembled WGS sequence"/>
</dbReference>
<dbReference type="VEuPathDB" id="FungiDB:P168DRAFT_110567"/>
<sequence>MAGSMVDPPRGCDSSTGSGTAAPRGSLVWVGSAILYMWFYPLCFFELRVYSLILFSTRISLER</sequence>
<gene>
    <name evidence="3" type="ORF">P168DRAFT_110567</name>
</gene>
<proteinExistence type="predicted"/>
<keyword evidence="2" id="KW-0472">Membrane</keyword>
<keyword evidence="4" id="KW-1185">Reference proteome</keyword>
<name>A0A2I1D913_ASPC2</name>
<protein>
    <submittedName>
        <fullName evidence="3">Uncharacterized protein</fullName>
    </submittedName>
</protein>
<dbReference type="GeneID" id="36540074"/>